<evidence type="ECO:0000256" key="2">
    <source>
        <dbReference type="SAM" id="Phobius"/>
    </source>
</evidence>
<evidence type="ECO:0000313" key="4">
    <source>
        <dbReference type="Proteomes" id="UP000572528"/>
    </source>
</evidence>
<dbReference type="AlphaFoldDB" id="A0A853EMF2"/>
<protein>
    <recommendedName>
        <fullName evidence="5">WD40 repeat domain-containing protein</fullName>
    </recommendedName>
</protein>
<feature type="compositionally biased region" description="Low complexity" evidence="1">
    <location>
        <begin position="16"/>
        <end position="42"/>
    </location>
</feature>
<proteinExistence type="predicted"/>
<comment type="caution">
    <text evidence="3">The sequence shown here is derived from an EMBL/GenBank/DDBJ whole genome shotgun (WGS) entry which is preliminary data.</text>
</comment>
<dbReference type="EMBL" id="JACBXV010000276">
    <property type="protein sequence ID" value="NYS70344.1"/>
    <property type="molecule type" value="Genomic_DNA"/>
</dbReference>
<dbReference type="Proteomes" id="UP000572528">
    <property type="component" value="Unassembled WGS sequence"/>
</dbReference>
<organism evidence="3 4">
    <name type="scientific">Actinomyces bowdenii</name>
    <dbReference type="NCBI Taxonomy" id="131109"/>
    <lineage>
        <taxon>Bacteria</taxon>
        <taxon>Bacillati</taxon>
        <taxon>Actinomycetota</taxon>
        <taxon>Actinomycetes</taxon>
        <taxon>Actinomycetales</taxon>
        <taxon>Actinomycetaceae</taxon>
        <taxon>Actinomyces</taxon>
    </lineage>
</organism>
<name>A0A853EMF2_9ACTO</name>
<keyword evidence="2" id="KW-1133">Transmembrane helix</keyword>
<sequence length="473" mass="50909">MSVPNHPHQAPSGNWQQQAPHQGYPAQYQAQHQHPPNAQYPHGAQYPQPAGWPVAPQHPRRKRTALIVTLVLALVLAVGGATTFFVLRARHAGGAGDSGADWSAAWLDGFEQTWTLDPPSGLGGDISVDMVGGRLVRTNSGPDASTISVYSLERDTPELIWEEEFDVSLPWLPEWGNWLIVGDSLIDVETAERTDAPWDATAEVTASQDGAIACQETTCTLWGSPTDKKWETTIQANAPVRAHIGTKVGNYILASTTDSRGKDTEHFTIDLGSGDSHPLDTEGTSMSPYPLADGWLIYGTGSRGAASTVGIYEPNGALQETFSSSLPDVTTFPWSPEPFTVAESKKWFQDGDTSWAPATYSVDTQDPECQTILVQDKEVTLGPDNSITDDERGSCGATSPIQAVYHSGDGGDIATFHSGEIGKKDLHLVEMTTGRASEPIPLGDYGSYLHWGDDRLLVHSDNGTITAYRATGS</sequence>
<evidence type="ECO:0000313" key="3">
    <source>
        <dbReference type="EMBL" id="NYS70344.1"/>
    </source>
</evidence>
<gene>
    <name evidence="3" type="ORF">HZZ05_12655</name>
</gene>
<feature type="region of interest" description="Disordered" evidence="1">
    <location>
        <begin position="1"/>
        <end position="57"/>
    </location>
</feature>
<dbReference type="SUPFAM" id="SSF81995">
    <property type="entry name" value="beta-sandwich domain of Sec23/24"/>
    <property type="match status" value="1"/>
</dbReference>
<feature type="transmembrane region" description="Helical" evidence="2">
    <location>
        <begin position="65"/>
        <end position="87"/>
    </location>
</feature>
<reference evidence="3 4" key="1">
    <citation type="submission" date="2020-07" db="EMBL/GenBank/DDBJ databases">
        <title>MOT database genomes.</title>
        <authorList>
            <person name="Joseph S."/>
            <person name="Aduse-Opoku J."/>
            <person name="Hashim A."/>
            <person name="Wade W."/>
            <person name="Curtis M."/>
        </authorList>
    </citation>
    <scope>NUCLEOTIDE SEQUENCE [LARGE SCALE GENOMIC DNA]</scope>
    <source>
        <strain evidence="3 4">WMus004</strain>
    </source>
</reference>
<keyword evidence="2" id="KW-0812">Transmembrane</keyword>
<accession>A0A853EMF2</accession>
<keyword evidence="2" id="KW-0472">Membrane</keyword>
<evidence type="ECO:0000256" key="1">
    <source>
        <dbReference type="SAM" id="MobiDB-lite"/>
    </source>
</evidence>
<evidence type="ECO:0008006" key="5">
    <source>
        <dbReference type="Google" id="ProtNLM"/>
    </source>
</evidence>
<dbReference type="RefSeq" id="WP_179901587.1">
    <property type="nucleotide sequence ID" value="NZ_JACBXV010000276.1"/>
</dbReference>